<keyword evidence="3" id="KW-1185">Reference proteome</keyword>
<dbReference type="AlphaFoldDB" id="A0AAD9KKD6"/>
<dbReference type="Gene3D" id="1.10.472.80">
    <property type="entry name" value="Ypt/Rab-GAP domain of gyp1p, domain 3"/>
    <property type="match status" value="1"/>
</dbReference>
<dbReference type="SUPFAM" id="SSF47923">
    <property type="entry name" value="Ypt/Rab-GAP domain of gyp1p"/>
    <property type="match status" value="1"/>
</dbReference>
<keyword evidence="1" id="KW-0732">Signal</keyword>
<gene>
    <name evidence="2" type="ORF">NP493_892g01013</name>
</gene>
<dbReference type="Proteomes" id="UP001209878">
    <property type="component" value="Unassembled WGS sequence"/>
</dbReference>
<name>A0AAD9KKD6_RIDPI</name>
<feature type="chain" id="PRO_5041927243" evidence="1">
    <location>
        <begin position="20"/>
        <end position="376"/>
    </location>
</feature>
<evidence type="ECO:0000313" key="3">
    <source>
        <dbReference type="Proteomes" id="UP001209878"/>
    </source>
</evidence>
<dbReference type="EMBL" id="JAODUO010000892">
    <property type="protein sequence ID" value="KAK2173209.1"/>
    <property type="molecule type" value="Genomic_DNA"/>
</dbReference>
<dbReference type="InterPro" id="IPR035969">
    <property type="entry name" value="Rab-GAP_TBC_sf"/>
</dbReference>
<reference evidence="2" key="1">
    <citation type="journal article" date="2023" name="Mol. Biol. Evol.">
        <title>Third-Generation Sequencing Reveals the Adaptive Role of the Epigenome in Three Deep-Sea Polychaetes.</title>
        <authorList>
            <person name="Perez M."/>
            <person name="Aroh O."/>
            <person name="Sun Y."/>
            <person name="Lan Y."/>
            <person name="Juniper S.K."/>
            <person name="Young C.R."/>
            <person name="Angers B."/>
            <person name="Qian P.Y."/>
        </authorList>
    </citation>
    <scope>NUCLEOTIDE SEQUENCE</scope>
    <source>
        <strain evidence="2">R07B-5</strain>
    </source>
</reference>
<protein>
    <submittedName>
        <fullName evidence="2">Uncharacterized protein</fullName>
    </submittedName>
</protein>
<proteinExistence type="predicted"/>
<evidence type="ECO:0000313" key="2">
    <source>
        <dbReference type="EMBL" id="KAK2173209.1"/>
    </source>
</evidence>
<comment type="caution">
    <text evidence="2">The sequence shown here is derived from an EMBL/GenBank/DDBJ whole genome shotgun (WGS) entry which is preliminary data.</text>
</comment>
<accession>A0AAD9KKD6</accession>
<feature type="signal peptide" evidence="1">
    <location>
        <begin position="1"/>
        <end position="19"/>
    </location>
</feature>
<organism evidence="2 3">
    <name type="scientific">Ridgeia piscesae</name>
    <name type="common">Tubeworm</name>
    <dbReference type="NCBI Taxonomy" id="27915"/>
    <lineage>
        <taxon>Eukaryota</taxon>
        <taxon>Metazoa</taxon>
        <taxon>Spiralia</taxon>
        <taxon>Lophotrochozoa</taxon>
        <taxon>Annelida</taxon>
        <taxon>Polychaeta</taxon>
        <taxon>Sedentaria</taxon>
        <taxon>Canalipalpata</taxon>
        <taxon>Sabellida</taxon>
        <taxon>Siboglinidae</taxon>
        <taxon>Ridgeia</taxon>
    </lineage>
</organism>
<sequence length="376" mass="42845">MLCVLIVLTFLVHPRNVEQKVRERFGLSVKRRVTALSLRKATSSPVSTLINNDVLKVYSNSPGMRLHVNNTPHLVEAAKALNVLYVCSNTYESYLIYWLYPLQLAFPSDSGQGEHVYELAMYLDLLNKTCFPSWEQIFAIAVRVMSRLAELDIELHRHLTRIAQIEALVDSNEFLVHLLQQEKAKSEARLTNSPRARTPQKMSKEILADPLVFIRRWIGEGFVSVLDTQATIFIWDQFFLHRWRDLSVIEDLCLTLLLLLKSPFMHATNYTQMKWVFLGEPCLLYTSDIQRAWQGIQWNAGEVPDMNRRRSIVPDVDDRTSPAPEVSTSVAVPQGLDAPFDLYVDAVTNIPDSATVTKVRPGAIAEQSLIKATLFF</sequence>
<evidence type="ECO:0000256" key="1">
    <source>
        <dbReference type="SAM" id="SignalP"/>
    </source>
</evidence>